<proteinExistence type="predicted"/>
<dbReference type="EMBL" id="LSRX01000005">
    <property type="protein sequence ID" value="OLQ15218.1"/>
    <property type="molecule type" value="Genomic_DNA"/>
</dbReference>
<evidence type="ECO:0000256" key="1">
    <source>
        <dbReference type="SAM" id="Phobius"/>
    </source>
</evidence>
<keyword evidence="1" id="KW-0472">Membrane</keyword>
<protein>
    <submittedName>
        <fullName evidence="3">Uncharacterized protein</fullName>
    </submittedName>
</protein>
<evidence type="ECO:0000313" key="3">
    <source>
        <dbReference type="EMBL" id="OLQ15218.1"/>
    </source>
</evidence>
<keyword evidence="1" id="KW-0812">Transmembrane</keyword>
<gene>
    <name evidence="3" type="ORF">AK812_SmicGene521</name>
</gene>
<dbReference type="Proteomes" id="UP000186817">
    <property type="component" value="Unassembled WGS sequence"/>
</dbReference>
<dbReference type="PROSITE" id="PS51257">
    <property type="entry name" value="PROKAR_LIPOPROTEIN"/>
    <property type="match status" value="1"/>
</dbReference>
<keyword evidence="1" id="KW-1133">Transmembrane helix</keyword>
<accession>A0A1Q9F6A5</accession>
<keyword evidence="2" id="KW-0732">Signal</keyword>
<comment type="caution">
    <text evidence="3">The sequence shown here is derived from an EMBL/GenBank/DDBJ whole genome shotgun (WGS) entry which is preliminary data.</text>
</comment>
<dbReference type="AlphaFoldDB" id="A0A1Q9F6A5"/>
<evidence type="ECO:0000256" key="2">
    <source>
        <dbReference type="SAM" id="SignalP"/>
    </source>
</evidence>
<feature type="transmembrane region" description="Helical" evidence="1">
    <location>
        <begin position="82"/>
        <end position="100"/>
    </location>
</feature>
<reference evidence="3 4" key="1">
    <citation type="submission" date="2016-02" db="EMBL/GenBank/DDBJ databases">
        <title>Genome analysis of coral dinoflagellate symbionts highlights evolutionary adaptations to a symbiotic lifestyle.</title>
        <authorList>
            <person name="Aranda M."/>
            <person name="Li Y."/>
            <person name="Liew Y.J."/>
            <person name="Baumgarten S."/>
            <person name="Simakov O."/>
            <person name="Wilson M."/>
            <person name="Piel J."/>
            <person name="Ashoor H."/>
            <person name="Bougouffa S."/>
            <person name="Bajic V.B."/>
            <person name="Ryu T."/>
            <person name="Ravasi T."/>
            <person name="Bayer T."/>
            <person name="Micklem G."/>
            <person name="Kim H."/>
            <person name="Bhak J."/>
            <person name="Lajeunesse T.C."/>
            <person name="Voolstra C.R."/>
        </authorList>
    </citation>
    <scope>NUCLEOTIDE SEQUENCE [LARGE SCALE GENOMIC DNA]</scope>
    <source>
        <strain evidence="3 4">CCMP2467</strain>
    </source>
</reference>
<evidence type="ECO:0000313" key="4">
    <source>
        <dbReference type="Proteomes" id="UP000186817"/>
    </source>
</evidence>
<feature type="signal peptide" evidence="2">
    <location>
        <begin position="1"/>
        <end position="19"/>
    </location>
</feature>
<name>A0A1Q9F6A5_SYMMI</name>
<dbReference type="OrthoDB" id="426203at2759"/>
<organism evidence="3 4">
    <name type="scientific">Symbiodinium microadriaticum</name>
    <name type="common">Dinoflagellate</name>
    <name type="synonym">Zooxanthella microadriatica</name>
    <dbReference type="NCBI Taxonomy" id="2951"/>
    <lineage>
        <taxon>Eukaryota</taxon>
        <taxon>Sar</taxon>
        <taxon>Alveolata</taxon>
        <taxon>Dinophyceae</taxon>
        <taxon>Suessiales</taxon>
        <taxon>Symbiodiniaceae</taxon>
        <taxon>Symbiodinium</taxon>
    </lineage>
</organism>
<feature type="chain" id="PRO_5012118864" evidence="2">
    <location>
        <begin position="20"/>
        <end position="146"/>
    </location>
</feature>
<keyword evidence="4" id="KW-1185">Reference proteome</keyword>
<sequence>MVARRPVLALLVLASACLSFRAFVAAPRPRAAALATGALMFPTMAWAEEEMDAATRALKDATEETFGERPKIDLGEYRGDDYSWNAIGFFGIAFIVLVCYESWKDELGGGLVPSNVKTDADDYFNPDFDPYKGMNIKKETKEKENA</sequence>